<keyword evidence="1" id="KW-1133">Transmembrane helix</keyword>
<evidence type="ECO:0000313" key="2">
    <source>
        <dbReference type="EMBL" id="TDP60306.1"/>
    </source>
</evidence>
<gene>
    <name evidence="2" type="ORF">BC748_1291</name>
</gene>
<dbReference type="EMBL" id="SNXR01000012">
    <property type="protein sequence ID" value="TDP60306.1"/>
    <property type="molecule type" value="Genomic_DNA"/>
</dbReference>
<keyword evidence="1" id="KW-0472">Membrane</keyword>
<feature type="transmembrane region" description="Helical" evidence="1">
    <location>
        <begin position="43"/>
        <end position="65"/>
    </location>
</feature>
<comment type="caution">
    <text evidence="2">The sequence shown here is derived from an EMBL/GenBank/DDBJ whole genome shotgun (WGS) entry which is preliminary data.</text>
</comment>
<dbReference type="InterPro" id="IPR032809">
    <property type="entry name" value="Put_HupE_UreJ"/>
</dbReference>
<keyword evidence="3" id="KW-1185">Reference proteome</keyword>
<sequence length="197" mass="22216">MSDFWIYFNVGLKHVLDIHAYDHVLFLLALTVPYDAKAWKRILILVSLFTLGHTLSLFLAVFGIVKINPTFVEFLIPITILITAIFNIYSTGKSAKKDNITFIGFVTLFFGIIHGLGFSNYFNNILSGSATDKLLPMFEFALGIEAAQIIIVIATLILAFVFQTLFKFSKRDWILTVSAFIIGVVIPMILNSEIWQN</sequence>
<reference evidence="2 3" key="1">
    <citation type="submission" date="2019-03" db="EMBL/GenBank/DDBJ databases">
        <title>Genomic Encyclopedia of Archaeal and Bacterial Type Strains, Phase II (KMG-II): from individual species to whole genera.</title>
        <authorList>
            <person name="Goeker M."/>
        </authorList>
    </citation>
    <scope>NUCLEOTIDE SEQUENCE [LARGE SCALE GENOMIC DNA]</scope>
    <source>
        <strain evidence="2 3">DSM 25687</strain>
    </source>
</reference>
<feature type="transmembrane region" description="Helical" evidence="1">
    <location>
        <begin position="142"/>
        <end position="161"/>
    </location>
</feature>
<evidence type="ECO:0000256" key="1">
    <source>
        <dbReference type="SAM" id="Phobius"/>
    </source>
</evidence>
<dbReference type="Proteomes" id="UP000295260">
    <property type="component" value="Unassembled WGS sequence"/>
</dbReference>
<dbReference type="AlphaFoldDB" id="A0A4R6QE80"/>
<keyword evidence="1" id="KW-0812">Transmembrane</keyword>
<organism evidence="2 3">
    <name type="scientific">Flavobacterium dankookense</name>
    <dbReference type="NCBI Taxonomy" id="706186"/>
    <lineage>
        <taxon>Bacteria</taxon>
        <taxon>Pseudomonadati</taxon>
        <taxon>Bacteroidota</taxon>
        <taxon>Flavobacteriia</taxon>
        <taxon>Flavobacteriales</taxon>
        <taxon>Flavobacteriaceae</taxon>
        <taxon>Flavobacterium</taxon>
    </lineage>
</organism>
<feature type="transmembrane region" description="Helical" evidence="1">
    <location>
        <begin position="71"/>
        <end position="90"/>
    </location>
</feature>
<dbReference type="Pfam" id="PF13795">
    <property type="entry name" value="HupE_UreJ_2"/>
    <property type="match status" value="1"/>
</dbReference>
<accession>A0A4R6QE80</accession>
<evidence type="ECO:0000313" key="3">
    <source>
        <dbReference type="Proteomes" id="UP000295260"/>
    </source>
</evidence>
<protein>
    <submittedName>
        <fullName evidence="2">HupE/UreJ protein</fullName>
    </submittedName>
</protein>
<feature type="transmembrane region" description="Helical" evidence="1">
    <location>
        <begin position="173"/>
        <end position="190"/>
    </location>
</feature>
<proteinExistence type="predicted"/>
<dbReference type="OrthoDB" id="9808870at2"/>
<dbReference type="RefSeq" id="WP_133532585.1">
    <property type="nucleotide sequence ID" value="NZ_SNXR01000012.1"/>
</dbReference>
<feature type="transmembrane region" description="Helical" evidence="1">
    <location>
        <begin position="102"/>
        <end position="122"/>
    </location>
</feature>
<name>A0A4R6QE80_9FLAO</name>